<organism evidence="1 2">
    <name type="scientific">Arthrobacter jiangjiafuii</name>
    <dbReference type="NCBI Taxonomy" id="2817475"/>
    <lineage>
        <taxon>Bacteria</taxon>
        <taxon>Bacillati</taxon>
        <taxon>Actinomycetota</taxon>
        <taxon>Actinomycetes</taxon>
        <taxon>Micrococcales</taxon>
        <taxon>Micrococcaceae</taxon>
        <taxon>Arthrobacter</taxon>
    </lineage>
</organism>
<reference evidence="1 2" key="1">
    <citation type="submission" date="2021-05" db="EMBL/GenBank/DDBJ databases">
        <title>Novel species in genus Arthrobacter.</title>
        <authorList>
            <person name="Zhang G."/>
        </authorList>
    </citation>
    <scope>NUCLEOTIDE SEQUENCE [LARGE SCALE GENOMIC DNA]</scope>
    <source>
        <strain evidence="2">zg-ZUI227</strain>
    </source>
</reference>
<keyword evidence="2" id="KW-1185">Reference proteome</keyword>
<protein>
    <submittedName>
        <fullName evidence="1">Uncharacterized protein</fullName>
    </submittedName>
</protein>
<name>A0A975M7B6_9MICC</name>
<proteinExistence type="predicted"/>
<dbReference type="AlphaFoldDB" id="A0A975M7B6"/>
<dbReference type="RefSeq" id="WP_210230979.1">
    <property type="nucleotide sequence ID" value="NZ_CP076022.1"/>
</dbReference>
<accession>A0A975M7B6</accession>
<evidence type="ECO:0000313" key="2">
    <source>
        <dbReference type="Proteomes" id="UP000676885"/>
    </source>
</evidence>
<gene>
    <name evidence="1" type="ORF">KKR91_06995</name>
</gene>
<dbReference type="KEGG" id="ajg:KKR91_06995"/>
<evidence type="ECO:0000313" key="1">
    <source>
        <dbReference type="EMBL" id="QWC11303.1"/>
    </source>
</evidence>
<dbReference type="Proteomes" id="UP000676885">
    <property type="component" value="Chromosome"/>
</dbReference>
<dbReference type="EMBL" id="CP076022">
    <property type="protein sequence ID" value="QWC11303.1"/>
    <property type="molecule type" value="Genomic_DNA"/>
</dbReference>
<sequence length="194" mass="21558">MTDAPQPSDEKVRAALAEMIAGLDPTLAERLEHDVESHLELIALTNRGAREMEQLLQSSVTSARLAGASWERIGQRLGMSRQAAQQRFGRVPAEEGTGDTLQRRRLTPVTAFDEMEALAEAGRQGWHSVGYGAYFHDLVRSSEQWEHLRVPAFGSGRRGLEKAGWQKIGTLWFPWAYYARPTGKPVEDETKAAG</sequence>